<name>A0A2B7YQN2_POLH7</name>
<gene>
    <name evidence="2" type="ORF">AJ80_02048</name>
</gene>
<feature type="compositionally biased region" description="Basic and acidic residues" evidence="1">
    <location>
        <begin position="142"/>
        <end position="151"/>
    </location>
</feature>
<comment type="caution">
    <text evidence="2">The sequence shown here is derived from an EMBL/GenBank/DDBJ whole genome shotgun (WGS) entry which is preliminary data.</text>
</comment>
<evidence type="ECO:0000256" key="1">
    <source>
        <dbReference type="SAM" id="MobiDB-lite"/>
    </source>
</evidence>
<accession>A0A2B7YQN2</accession>
<feature type="region of interest" description="Disordered" evidence="1">
    <location>
        <begin position="132"/>
        <end position="151"/>
    </location>
</feature>
<dbReference type="AlphaFoldDB" id="A0A2B7YQN2"/>
<sequence length="151" mass="16859">MATTTVGAELTAEDLLAEYSIPPSSVIYLPPTKLCESFLQHSYNQWQQNNSASSQFIGVSNINSQGLGWLDTHGHRELPSMRILYDQDVEKLVIKLVNRAQDFASREFFNAFFDAAKRIGITRHDLKDAATGRVVMSGTETGPRRQKEPDG</sequence>
<keyword evidence="3" id="KW-1185">Reference proteome</keyword>
<protein>
    <submittedName>
        <fullName evidence="2">Uncharacterized protein</fullName>
    </submittedName>
</protein>
<dbReference type="Proteomes" id="UP000224634">
    <property type="component" value="Unassembled WGS sequence"/>
</dbReference>
<evidence type="ECO:0000313" key="2">
    <source>
        <dbReference type="EMBL" id="PGH23986.1"/>
    </source>
</evidence>
<dbReference type="EMBL" id="PDNA01000018">
    <property type="protein sequence ID" value="PGH23986.1"/>
    <property type="molecule type" value="Genomic_DNA"/>
</dbReference>
<reference evidence="2 3" key="1">
    <citation type="submission" date="2017-10" db="EMBL/GenBank/DDBJ databases">
        <title>Comparative genomics in systemic dimorphic fungi from Ajellomycetaceae.</title>
        <authorList>
            <person name="Munoz J.F."/>
            <person name="Mcewen J.G."/>
            <person name="Clay O.K."/>
            <person name="Cuomo C.A."/>
        </authorList>
    </citation>
    <scope>NUCLEOTIDE SEQUENCE [LARGE SCALE GENOMIC DNA]</scope>
    <source>
        <strain evidence="2 3">UAMH7299</strain>
    </source>
</reference>
<proteinExistence type="predicted"/>
<organism evidence="2 3">
    <name type="scientific">Polytolypa hystricis (strain UAMH7299)</name>
    <dbReference type="NCBI Taxonomy" id="1447883"/>
    <lineage>
        <taxon>Eukaryota</taxon>
        <taxon>Fungi</taxon>
        <taxon>Dikarya</taxon>
        <taxon>Ascomycota</taxon>
        <taxon>Pezizomycotina</taxon>
        <taxon>Eurotiomycetes</taxon>
        <taxon>Eurotiomycetidae</taxon>
        <taxon>Onygenales</taxon>
        <taxon>Onygenales incertae sedis</taxon>
        <taxon>Polytolypa</taxon>
    </lineage>
</organism>
<evidence type="ECO:0000313" key="3">
    <source>
        <dbReference type="Proteomes" id="UP000224634"/>
    </source>
</evidence>